<name>A0A7C8I9H1_9PLEO</name>
<sequence>MNPNLHPSILKAHASRKARTALTNLHPTQIFLALLLLLLLASFIASFPLLVLFVPKHLSVEYPQYVNCATCTELCQKNLELCRDQKCFELDATTKYLNKYDALERCWPLEDGFDEWGWRKMREHALDADQE</sequence>
<organism evidence="2 3">
    <name type="scientific">Massariosphaeria phaeospora</name>
    <dbReference type="NCBI Taxonomy" id="100035"/>
    <lineage>
        <taxon>Eukaryota</taxon>
        <taxon>Fungi</taxon>
        <taxon>Dikarya</taxon>
        <taxon>Ascomycota</taxon>
        <taxon>Pezizomycotina</taxon>
        <taxon>Dothideomycetes</taxon>
        <taxon>Pleosporomycetidae</taxon>
        <taxon>Pleosporales</taxon>
        <taxon>Pleosporales incertae sedis</taxon>
        <taxon>Massariosphaeria</taxon>
    </lineage>
</organism>
<keyword evidence="1" id="KW-1133">Transmembrane helix</keyword>
<protein>
    <submittedName>
        <fullName evidence="2">Uncharacterized protein</fullName>
    </submittedName>
</protein>
<dbReference type="Proteomes" id="UP000481861">
    <property type="component" value="Unassembled WGS sequence"/>
</dbReference>
<keyword evidence="1" id="KW-0472">Membrane</keyword>
<dbReference type="EMBL" id="JAADJZ010000011">
    <property type="protein sequence ID" value="KAF2871572.1"/>
    <property type="molecule type" value="Genomic_DNA"/>
</dbReference>
<keyword evidence="1" id="KW-0812">Transmembrane</keyword>
<proteinExistence type="predicted"/>
<keyword evidence="3" id="KW-1185">Reference proteome</keyword>
<evidence type="ECO:0000313" key="3">
    <source>
        <dbReference type="Proteomes" id="UP000481861"/>
    </source>
</evidence>
<dbReference type="AlphaFoldDB" id="A0A7C8I9H1"/>
<reference evidence="2 3" key="1">
    <citation type="submission" date="2020-01" db="EMBL/GenBank/DDBJ databases">
        <authorList>
            <consortium name="DOE Joint Genome Institute"/>
            <person name="Haridas S."/>
            <person name="Albert R."/>
            <person name="Binder M."/>
            <person name="Bloem J."/>
            <person name="Labutti K."/>
            <person name="Salamov A."/>
            <person name="Andreopoulos B."/>
            <person name="Baker S.E."/>
            <person name="Barry K."/>
            <person name="Bills G."/>
            <person name="Bluhm B.H."/>
            <person name="Cannon C."/>
            <person name="Castanera R."/>
            <person name="Culley D.E."/>
            <person name="Daum C."/>
            <person name="Ezra D."/>
            <person name="Gonzalez J.B."/>
            <person name="Henrissat B."/>
            <person name="Kuo A."/>
            <person name="Liang C."/>
            <person name="Lipzen A."/>
            <person name="Lutzoni F."/>
            <person name="Magnuson J."/>
            <person name="Mondo S."/>
            <person name="Nolan M."/>
            <person name="Ohm R."/>
            <person name="Pangilinan J."/>
            <person name="Park H.-J.H."/>
            <person name="Ramirez L."/>
            <person name="Alfaro M."/>
            <person name="Sun H."/>
            <person name="Tritt A."/>
            <person name="Yoshinaga Y."/>
            <person name="Zwiers L.-H.L."/>
            <person name="Turgeon B.G."/>
            <person name="Goodwin S.B."/>
            <person name="Spatafora J.W."/>
            <person name="Crous P.W."/>
            <person name="Grigoriev I.V."/>
        </authorList>
    </citation>
    <scope>NUCLEOTIDE SEQUENCE [LARGE SCALE GENOMIC DNA]</scope>
    <source>
        <strain evidence="2 3">CBS 611.86</strain>
    </source>
</reference>
<comment type="caution">
    <text evidence="2">The sequence shown here is derived from an EMBL/GenBank/DDBJ whole genome shotgun (WGS) entry which is preliminary data.</text>
</comment>
<evidence type="ECO:0000256" key="1">
    <source>
        <dbReference type="SAM" id="Phobius"/>
    </source>
</evidence>
<gene>
    <name evidence="2" type="ORF">BDV95DRAFT_618957</name>
</gene>
<evidence type="ECO:0000313" key="2">
    <source>
        <dbReference type="EMBL" id="KAF2871572.1"/>
    </source>
</evidence>
<feature type="transmembrane region" description="Helical" evidence="1">
    <location>
        <begin position="30"/>
        <end position="54"/>
    </location>
</feature>
<accession>A0A7C8I9H1</accession>